<organism evidence="1 2">
    <name type="scientific">Amphritea atlantica</name>
    <dbReference type="NCBI Taxonomy" id="355243"/>
    <lineage>
        <taxon>Bacteria</taxon>
        <taxon>Pseudomonadati</taxon>
        <taxon>Pseudomonadota</taxon>
        <taxon>Gammaproteobacteria</taxon>
        <taxon>Oceanospirillales</taxon>
        <taxon>Oceanospirillaceae</taxon>
        <taxon>Amphritea</taxon>
    </lineage>
</organism>
<dbReference type="STRING" id="355243.SAMN03080615_01625"/>
<accession>A0A1H9GDZ0</accession>
<sequence>MTYFNDKKYSYTDKPNYEDSAYHMLAQARDLRLLFGQPVDSCAACDHDIYLNAFRESFSHFTQARAISNQAGIIEHITYCALILCSYKTDAGKHMQLSFKAHIKDLHDIADLHDFNLVRTVIALVTSEQTKLITSNDLDATRQYYSNNGITCDFNHRRDSRFICFNKTNGDTLPGLNYQEPDWEDTERWARVRIQAA</sequence>
<dbReference type="EMBL" id="FOGB01000004">
    <property type="protein sequence ID" value="SEQ48243.1"/>
    <property type="molecule type" value="Genomic_DNA"/>
</dbReference>
<reference evidence="2" key="1">
    <citation type="submission" date="2016-10" db="EMBL/GenBank/DDBJ databases">
        <authorList>
            <person name="Varghese N."/>
            <person name="Submissions S."/>
        </authorList>
    </citation>
    <scope>NUCLEOTIDE SEQUENCE [LARGE SCALE GENOMIC DNA]</scope>
    <source>
        <strain evidence="2">DSM 18887</strain>
    </source>
</reference>
<evidence type="ECO:0000313" key="1">
    <source>
        <dbReference type="EMBL" id="SEQ48243.1"/>
    </source>
</evidence>
<evidence type="ECO:0000313" key="2">
    <source>
        <dbReference type="Proteomes" id="UP000198749"/>
    </source>
</evidence>
<dbReference type="AlphaFoldDB" id="A0A1H9GDZ0"/>
<name>A0A1H9GDZ0_9GAMM</name>
<protein>
    <submittedName>
        <fullName evidence="1">Uncharacterized protein</fullName>
    </submittedName>
</protein>
<dbReference type="Proteomes" id="UP000198749">
    <property type="component" value="Unassembled WGS sequence"/>
</dbReference>
<dbReference type="RefSeq" id="WP_091356424.1">
    <property type="nucleotide sequence ID" value="NZ_AP025284.1"/>
</dbReference>
<gene>
    <name evidence="1" type="ORF">SAMN03080615_01625</name>
</gene>
<keyword evidence="2" id="KW-1185">Reference proteome</keyword>
<proteinExistence type="predicted"/>